<keyword evidence="17" id="KW-1185">Reference proteome</keyword>
<evidence type="ECO:0000256" key="14">
    <source>
        <dbReference type="HAMAP-Rule" id="MF_01006"/>
    </source>
</evidence>
<feature type="transmembrane region" description="Helical" evidence="14">
    <location>
        <begin position="303"/>
        <end position="323"/>
    </location>
</feature>
<dbReference type="AlphaFoldDB" id="A0A1H3W1P3"/>
<keyword evidence="10 14" id="KW-0046">Antibiotic resistance</keyword>
<name>A0A1H3W1P3_9BACT</name>
<dbReference type="PANTHER" id="PTHR30622">
    <property type="entry name" value="UNDECAPRENYL-DIPHOSPHATASE"/>
    <property type="match status" value="1"/>
</dbReference>
<sequence>MLHKNHLIISLLLACCCIFLASSSFATPETTVPTKPSEEQILTLGQATILGIVEGLTEYLPVSSTGHLLLAQRIMGIGENDSATDAQLAAIKEATDAYTICIQIGAIIAVLGLYFRRVKQMVRGLLGKDIEGRKLFINIIAGFLPAAVIGLLFNKLIKSYLFGTWPVVIAWFVGGLAILAVSRWNQKRGGRQTESGRSIIELTWQMALIIGFIQCIAMWPGVSRSLVTIVGGLLVGLSLSAAVEFSFLLGLITLSAATCYDALKHGQIMLQTFDVLSLTVGVIFAFLAAILSVKWMVSYLNRHGLAIFGYYRVVLALVTGLLLTTGTL</sequence>
<keyword evidence="14" id="KW-0133">Cell shape</keyword>
<dbReference type="Proteomes" id="UP000199409">
    <property type="component" value="Unassembled WGS sequence"/>
</dbReference>
<evidence type="ECO:0000256" key="6">
    <source>
        <dbReference type="ARBA" id="ARBA00022692"/>
    </source>
</evidence>
<evidence type="ECO:0000256" key="5">
    <source>
        <dbReference type="ARBA" id="ARBA00022475"/>
    </source>
</evidence>
<comment type="subcellular location">
    <subcellularLocation>
        <location evidence="1 14">Cell membrane</location>
        <topology evidence="1 14">Multi-pass membrane protein</topology>
    </subcellularLocation>
</comment>
<keyword evidence="6 14" id="KW-0812">Transmembrane</keyword>
<evidence type="ECO:0000256" key="15">
    <source>
        <dbReference type="SAM" id="SignalP"/>
    </source>
</evidence>
<dbReference type="InterPro" id="IPR003824">
    <property type="entry name" value="UppP"/>
</dbReference>
<dbReference type="PROSITE" id="PS51257">
    <property type="entry name" value="PROKAR_LIPOPROTEIN"/>
    <property type="match status" value="1"/>
</dbReference>
<evidence type="ECO:0000256" key="13">
    <source>
        <dbReference type="ARBA" id="ARBA00047594"/>
    </source>
</evidence>
<dbReference type="GO" id="GO:0008360">
    <property type="term" value="P:regulation of cell shape"/>
    <property type="evidence" value="ECO:0007669"/>
    <property type="project" value="UniProtKB-KW"/>
</dbReference>
<dbReference type="STRING" id="37625.SAMN05660420_00418"/>
<protein>
    <recommendedName>
        <fullName evidence="4 14">Undecaprenyl-diphosphatase</fullName>
        <ecNumber evidence="3 14">3.6.1.27</ecNumber>
    </recommendedName>
    <alternativeName>
        <fullName evidence="12 14">Bacitracin resistance protein</fullName>
    </alternativeName>
    <alternativeName>
        <fullName evidence="11 14">Undecaprenyl pyrophosphate phosphatase</fullName>
    </alternativeName>
</protein>
<feature type="transmembrane region" description="Helical" evidence="14">
    <location>
        <begin position="97"/>
        <end position="115"/>
    </location>
</feature>
<keyword evidence="15" id="KW-0732">Signal</keyword>
<dbReference type="EC" id="3.6.1.27" evidence="3 14"/>
<evidence type="ECO:0000256" key="7">
    <source>
        <dbReference type="ARBA" id="ARBA00022801"/>
    </source>
</evidence>
<dbReference type="GO" id="GO:0046677">
    <property type="term" value="P:response to antibiotic"/>
    <property type="evidence" value="ECO:0007669"/>
    <property type="project" value="UniProtKB-UniRule"/>
</dbReference>
<gene>
    <name evidence="14" type="primary">uppP</name>
    <name evidence="16" type="ORF">SAMN05660420_00418</name>
</gene>
<feature type="transmembrane region" description="Helical" evidence="14">
    <location>
        <begin position="159"/>
        <end position="181"/>
    </location>
</feature>
<feature type="transmembrane region" description="Helical" evidence="14">
    <location>
        <begin position="226"/>
        <end position="254"/>
    </location>
</feature>
<feature type="transmembrane region" description="Helical" evidence="14">
    <location>
        <begin position="135"/>
        <end position="153"/>
    </location>
</feature>
<keyword evidence="14" id="KW-0961">Cell wall biogenesis/degradation</keyword>
<accession>A0A1H3W1P3</accession>
<feature type="transmembrane region" description="Helical" evidence="14">
    <location>
        <begin position="275"/>
        <end position="297"/>
    </location>
</feature>
<evidence type="ECO:0000256" key="4">
    <source>
        <dbReference type="ARBA" id="ARBA00021581"/>
    </source>
</evidence>
<keyword evidence="14" id="KW-0573">Peptidoglycan synthesis</keyword>
<organism evidence="16 17">
    <name type="scientific">Desulfuromusa kysingii</name>
    <dbReference type="NCBI Taxonomy" id="37625"/>
    <lineage>
        <taxon>Bacteria</taxon>
        <taxon>Pseudomonadati</taxon>
        <taxon>Thermodesulfobacteriota</taxon>
        <taxon>Desulfuromonadia</taxon>
        <taxon>Desulfuromonadales</taxon>
        <taxon>Geopsychrobacteraceae</taxon>
        <taxon>Desulfuromusa</taxon>
    </lineage>
</organism>
<feature type="transmembrane region" description="Helical" evidence="14">
    <location>
        <begin position="202"/>
        <end position="220"/>
    </location>
</feature>
<comment type="catalytic activity">
    <reaction evidence="13 14">
        <text>di-trans,octa-cis-undecaprenyl diphosphate + H2O = di-trans,octa-cis-undecaprenyl phosphate + phosphate + H(+)</text>
        <dbReference type="Rhea" id="RHEA:28094"/>
        <dbReference type="ChEBI" id="CHEBI:15377"/>
        <dbReference type="ChEBI" id="CHEBI:15378"/>
        <dbReference type="ChEBI" id="CHEBI:43474"/>
        <dbReference type="ChEBI" id="CHEBI:58405"/>
        <dbReference type="ChEBI" id="CHEBI:60392"/>
        <dbReference type="EC" id="3.6.1.27"/>
    </reaction>
</comment>
<proteinExistence type="inferred from homology"/>
<evidence type="ECO:0000256" key="10">
    <source>
        <dbReference type="ARBA" id="ARBA00023251"/>
    </source>
</evidence>
<dbReference type="Pfam" id="PF02673">
    <property type="entry name" value="BacA"/>
    <property type="match status" value="1"/>
</dbReference>
<dbReference type="GO" id="GO:0005886">
    <property type="term" value="C:plasma membrane"/>
    <property type="evidence" value="ECO:0007669"/>
    <property type="project" value="UniProtKB-SubCell"/>
</dbReference>
<dbReference type="GO" id="GO:0050380">
    <property type="term" value="F:undecaprenyl-diphosphatase activity"/>
    <property type="evidence" value="ECO:0007669"/>
    <property type="project" value="UniProtKB-UniRule"/>
</dbReference>
<dbReference type="PANTHER" id="PTHR30622:SF3">
    <property type="entry name" value="UNDECAPRENYL-DIPHOSPHATASE"/>
    <property type="match status" value="1"/>
</dbReference>
<dbReference type="GO" id="GO:0071555">
    <property type="term" value="P:cell wall organization"/>
    <property type="evidence" value="ECO:0007669"/>
    <property type="project" value="UniProtKB-KW"/>
</dbReference>
<keyword evidence="5 14" id="KW-1003">Cell membrane</keyword>
<evidence type="ECO:0000256" key="8">
    <source>
        <dbReference type="ARBA" id="ARBA00022989"/>
    </source>
</evidence>
<dbReference type="GO" id="GO:0009252">
    <property type="term" value="P:peptidoglycan biosynthetic process"/>
    <property type="evidence" value="ECO:0007669"/>
    <property type="project" value="UniProtKB-KW"/>
</dbReference>
<feature type="chain" id="PRO_5011575809" description="Undecaprenyl-diphosphatase" evidence="15">
    <location>
        <begin position="27"/>
        <end position="328"/>
    </location>
</feature>
<evidence type="ECO:0000256" key="11">
    <source>
        <dbReference type="ARBA" id="ARBA00032707"/>
    </source>
</evidence>
<keyword evidence="7 14" id="KW-0378">Hydrolase</keyword>
<evidence type="ECO:0000256" key="12">
    <source>
        <dbReference type="ARBA" id="ARBA00032932"/>
    </source>
</evidence>
<keyword evidence="9 14" id="KW-0472">Membrane</keyword>
<evidence type="ECO:0000256" key="2">
    <source>
        <dbReference type="ARBA" id="ARBA00010621"/>
    </source>
</evidence>
<dbReference type="EMBL" id="FNQN01000001">
    <property type="protein sequence ID" value="SDZ80890.1"/>
    <property type="molecule type" value="Genomic_DNA"/>
</dbReference>
<dbReference type="HAMAP" id="MF_01006">
    <property type="entry name" value="Undec_diphosphatase"/>
    <property type="match status" value="1"/>
</dbReference>
<dbReference type="OrthoDB" id="9808289at2"/>
<comment type="similarity">
    <text evidence="2 14">Belongs to the UppP family.</text>
</comment>
<evidence type="ECO:0000313" key="16">
    <source>
        <dbReference type="EMBL" id="SDZ80890.1"/>
    </source>
</evidence>
<evidence type="ECO:0000256" key="9">
    <source>
        <dbReference type="ARBA" id="ARBA00023136"/>
    </source>
</evidence>
<reference evidence="16 17" key="1">
    <citation type="submission" date="2016-10" db="EMBL/GenBank/DDBJ databases">
        <authorList>
            <person name="de Groot N.N."/>
        </authorList>
    </citation>
    <scope>NUCLEOTIDE SEQUENCE [LARGE SCALE GENOMIC DNA]</scope>
    <source>
        <strain evidence="16 17">DSM 7343</strain>
    </source>
</reference>
<comment type="function">
    <text evidence="14">Catalyzes the dephosphorylation of undecaprenyl diphosphate (UPP). Confers resistance to bacitracin.</text>
</comment>
<evidence type="ECO:0000256" key="3">
    <source>
        <dbReference type="ARBA" id="ARBA00012374"/>
    </source>
</evidence>
<feature type="signal peptide" evidence="15">
    <location>
        <begin position="1"/>
        <end position="26"/>
    </location>
</feature>
<dbReference type="RefSeq" id="WP_092344272.1">
    <property type="nucleotide sequence ID" value="NZ_FNQN01000001.1"/>
</dbReference>
<keyword evidence="8 14" id="KW-1133">Transmembrane helix</keyword>
<comment type="miscellaneous">
    <text evidence="14">Bacitracin is thought to be involved in the inhibition of peptidoglycan synthesis by sequestering undecaprenyl diphosphate, thereby reducing the pool of lipid carrier available.</text>
</comment>
<evidence type="ECO:0000313" key="17">
    <source>
        <dbReference type="Proteomes" id="UP000199409"/>
    </source>
</evidence>
<evidence type="ECO:0000256" key="1">
    <source>
        <dbReference type="ARBA" id="ARBA00004651"/>
    </source>
</evidence>